<evidence type="ECO:0000313" key="2">
    <source>
        <dbReference type="Proteomes" id="UP000824090"/>
    </source>
</evidence>
<dbReference type="EMBL" id="DVMP01000018">
    <property type="protein sequence ID" value="HIU25028.1"/>
    <property type="molecule type" value="Genomic_DNA"/>
</dbReference>
<reference evidence="1" key="1">
    <citation type="submission" date="2020-10" db="EMBL/GenBank/DDBJ databases">
        <authorList>
            <person name="Gilroy R."/>
        </authorList>
    </citation>
    <scope>NUCLEOTIDE SEQUENCE</scope>
    <source>
        <strain evidence="1">ChiHcec3-6078</strain>
    </source>
</reference>
<dbReference type="Proteomes" id="UP000824090">
    <property type="component" value="Unassembled WGS sequence"/>
</dbReference>
<dbReference type="SUPFAM" id="SSF53335">
    <property type="entry name" value="S-adenosyl-L-methionine-dependent methyltransferases"/>
    <property type="match status" value="1"/>
</dbReference>
<proteinExistence type="predicted"/>
<dbReference type="PANTHER" id="PTHR35276">
    <property type="entry name" value="S-ADENOSYL-L-METHIONINE-DEPENDENT METHYLTRANSFERASES SUPERFAMILY PROTEIN"/>
    <property type="match status" value="1"/>
</dbReference>
<sequence length="197" mass="21262">MDPKRNILRSATDFAAFTAENFISPGDVVVDATCGNGRDTLFLASRRPSKLYAFDIQASAVASTRELLISSGYRQQLCSGAFSLINASHSFIARYVKERPRVIMFNLGYLPGGSRAITTSASSTIEAVKASLSILNPGGLICVTMYSGHPEGAEEQEALLSFSSALDSSLYHVSTVTMINQRSHPPQNLFITSKAPY</sequence>
<dbReference type="GO" id="GO:0032259">
    <property type="term" value="P:methylation"/>
    <property type="evidence" value="ECO:0007669"/>
    <property type="project" value="UniProtKB-KW"/>
</dbReference>
<keyword evidence="1" id="KW-0489">Methyltransferase</keyword>
<dbReference type="AlphaFoldDB" id="A0A9D1L6I3"/>
<evidence type="ECO:0000313" key="1">
    <source>
        <dbReference type="EMBL" id="HIU25028.1"/>
    </source>
</evidence>
<dbReference type="Pfam" id="PF06962">
    <property type="entry name" value="rRNA_methylase"/>
    <property type="match status" value="1"/>
</dbReference>
<keyword evidence="1" id="KW-0808">Transferase</keyword>
<reference evidence="1" key="2">
    <citation type="journal article" date="2021" name="PeerJ">
        <title>Extensive microbial diversity within the chicken gut microbiome revealed by metagenomics and culture.</title>
        <authorList>
            <person name="Gilroy R."/>
            <person name="Ravi A."/>
            <person name="Getino M."/>
            <person name="Pursley I."/>
            <person name="Horton D.L."/>
            <person name="Alikhan N.F."/>
            <person name="Baker D."/>
            <person name="Gharbi K."/>
            <person name="Hall N."/>
            <person name="Watson M."/>
            <person name="Adriaenssens E.M."/>
            <person name="Foster-Nyarko E."/>
            <person name="Jarju S."/>
            <person name="Secka A."/>
            <person name="Antonio M."/>
            <person name="Oren A."/>
            <person name="Chaudhuri R.R."/>
            <person name="La Ragione R."/>
            <person name="Hildebrand F."/>
            <person name="Pallen M.J."/>
        </authorList>
    </citation>
    <scope>NUCLEOTIDE SEQUENCE</scope>
    <source>
        <strain evidence="1">ChiHcec3-6078</strain>
    </source>
</reference>
<dbReference type="InterPro" id="IPR029063">
    <property type="entry name" value="SAM-dependent_MTases_sf"/>
</dbReference>
<protein>
    <submittedName>
        <fullName evidence="1">Class I SAM-dependent methyltransferase</fullName>
    </submittedName>
</protein>
<gene>
    <name evidence="1" type="ORF">IAC50_00830</name>
</gene>
<name>A0A9D1L6I3_9FIRM</name>
<dbReference type="InterPro" id="IPR010719">
    <property type="entry name" value="MnmM_MeTrfase"/>
</dbReference>
<dbReference type="GO" id="GO:0008168">
    <property type="term" value="F:methyltransferase activity"/>
    <property type="evidence" value="ECO:0007669"/>
    <property type="project" value="UniProtKB-KW"/>
</dbReference>
<accession>A0A9D1L6I3</accession>
<comment type="caution">
    <text evidence="1">The sequence shown here is derived from an EMBL/GenBank/DDBJ whole genome shotgun (WGS) entry which is preliminary data.</text>
</comment>
<dbReference type="Gene3D" id="3.40.50.150">
    <property type="entry name" value="Vaccinia Virus protein VP39"/>
    <property type="match status" value="1"/>
</dbReference>
<dbReference type="PANTHER" id="PTHR35276:SF1">
    <property type="entry name" value="TRNA (MNM(5)S(2)U34)-METHYLTRANSFERASE, CHLOROPLASTIC"/>
    <property type="match status" value="1"/>
</dbReference>
<organism evidence="1 2">
    <name type="scientific">Candidatus Allocopromorpha excrementigallinarum</name>
    <dbReference type="NCBI Taxonomy" id="2840742"/>
    <lineage>
        <taxon>Bacteria</taxon>
        <taxon>Bacillati</taxon>
        <taxon>Bacillota</taxon>
        <taxon>Clostridia</taxon>
        <taxon>Eubacteriales</taxon>
        <taxon>Eubacteriaceae</taxon>
        <taxon>Eubacteriaceae incertae sedis</taxon>
        <taxon>Candidatus Allocopromorpha</taxon>
    </lineage>
</organism>